<protein>
    <submittedName>
        <fullName evidence="1">Uncharacterized protein</fullName>
    </submittedName>
</protein>
<dbReference type="EMBL" id="CP066776">
    <property type="protein sequence ID" value="QQL45524.1"/>
    <property type="molecule type" value="Genomic_DNA"/>
</dbReference>
<evidence type="ECO:0000313" key="1">
    <source>
        <dbReference type="EMBL" id="QQL45524.1"/>
    </source>
</evidence>
<dbReference type="Proteomes" id="UP000475117">
    <property type="component" value="Chromosome"/>
</dbReference>
<proteinExistence type="predicted"/>
<organism evidence="1 2">
    <name type="scientific">Sulfuriroseicoccus oceanibius</name>
    <dbReference type="NCBI Taxonomy" id="2707525"/>
    <lineage>
        <taxon>Bacteria</taxon>
        <taxon>Pseudomonadati</taxon>
        <taxon>Verrucomicrobiota</taxon>
        <taxon>Verrucomicrobiia</taxon>
        <taxon>Verrucomicrobiales</taxon>
        <taxon>Verrucomicrobiaceae</taxon>
        <taxon>Sulfuriroseicoccus</taxon>
    </lineage>
</organism>
<dbReference type="AlphaFoldDB" id="A0A6B3L470"/>
<gene>
    <name evidence="1" type="ORF">G3M56_002735</name>
</gene>
<accession>A0A6B3L470</accession>
<sequence>MSKATISAAVEIIGRDGITEEEIEDEVLALVGDPLVARRLIDWVPEVFGRVLVASMGRVTVVKEFEVQDERGEWRRLPFESEPIVAVAQQRARELGAQSPNDLFLKVALRSAVASAVADAIKEGHPLTGSSIGGPSFVTLPASVYLNGQG</sequence>
<name>A0A6B3L470_9BACT</name>
<dbReference type="RefSeq" id="WP_164363103.1">
    <property type="nucleotide sequence ID" value="NZ_CP066776.1"/>
</dbReference>
<reference evidence="1 2" key="1">
    <citation type="submission" date="2020-12" db="EMBL/GenBank/DDBJ databases">
        <title>Sulforoseuscoccus oceanibium gen. nov., sp. nov., a representative of the phylum Verrucomicrobia with special cytoplasmic membrane, and proposal of Sulforoseuscoccusaceae fam. nov.</title>
        <authorList>
            <person name="Xi F."/>
        </authorList>
    </citation>
    <scope>NUCLEOTIDE SEQUENCE [LARGE SCALE GENOMIC DNA]</scope>
    <source>
        <strain evidence="1 2">T37</strain>
    </source>
</reference>
<evidence type="ECO:0000313" key="2">
    <source>
        <dbReference type="Proteomes" id="UP000475117"/>
    </source>
</evidence>
<keyword evidence="2" id="KW-1185">Reference proteome</keyword>
<dbReference type="KEGG" id="soa:G3M56_002735"/>